<dbReference type="InterPro" id="IPR029058">
    <property type="entry name" value="AB_hydrolase_fold"/>
</dbReference>
<accession>A0ABS5AR09</accession>
<dbReference type="Pfam" id="PF00561">
    <property type="entry name" value="Abhydrolase_1"/>
    <property type="match status" value="1"/>
</dbReference>
<feature type="domain" description="AB hydrolase-1" evidence="2">
    <location>
        <begin position="35"/>
        <end position="158"/>
    </location>
</feature>
<sequence length="290" mass="32492">MTTDADRAASLGFESRFADVNGTRLHHVIGGTGSPLVLLGGWPQTWWQFRKIMPALAERHRVVVAEIRGQGASAKPESGYDKKTMARDVHELLRHLDIGRADVAGHDIGAMVAHSLAANHPESVRRLVLLDVPHPDESMYQFPLVPRPGAPIHKWWFAFNQIRGLPERLLAGRSRHLIDHLCELMLVDQDAIPAEDREIYAAVYDQPESIRAANGWYQTWGQDIEDVKTYPKLTLPVLALVCKANFDYVRSVVDRQVVGADVRLLADTGHYLAEEQPEEVIRHLQGFLAA</sequence>
<dbReference type="RefSeq" id="WP_086786611.1">
    <property type="nucleotide sequence ID" value="NZ_JAGIOO010000001.1"/>
</dbReference>
<reference evidence="3 4" key="1">
    <citation type="submission" date="2021-03" db="EMBL/GenBank/DDBJ databases">
        <title>Sequencing the genomes of 1000 actinobacteria strains.</title>
        <authorList>
            <person name="Klenk H.-P."/>
        </authorList>
    </citation>
    <scope>NUCLEOTIDE SEQUENCE [LARGE SCALE GENOMIC DNA]</scope>
    <source>
        <strain evidence="3 4">DSM 44580</strain>
    </source>
</reference>
<gene>
    <name evidence="3" type="ORF">JOF53_007753</name>
</gene>
<evidence type="ECO:0000313" key="4">
    <source>
        <dbReference type="Proteomes" id="UP001519363"/>
    </source>
</evidence>
<evidence type="ECO:0000313" key="3">
    <source>
        <dbReference type="EMBL" id="MBP2478881.1"/>
    </source>
</evidence>
<keyword evidence="4" id="KW-1185">Reference proteome</keyword>
<dbReference type="InterPro" id="IPR000639">
    <property type="entry name" value="Epox_hydrolase-like"/>
</dbReference>
<keyword evidence="1" id="KW-0378">Hydrolase</keyword>
<proteinExistence type="predicted"/>
<dbReference type="InterPro" id="IPR000073">
    <property type="entry name" value="AB_hydrolase_1"/>
</dbReference>
<comment type="caution">
    <text evidence="3">The sequence shown here is derived from an EMBL/GenBank/DDBJ whole genome shotgun (WGS) entry which is preliminary data.</text>
</comment>
<evidence type="ECO:0000256" key="1">
    <source>
        <dbReference type="ARBA" id="ARBA00022801"/>
    </source>
</evidence>
<name>A0ABS5AR09_9PSEU</name>
<dbReference type="PANTHER" id="PTHR43329">
    <property type="entry name" value="EPOXIDE HYDROLASE"/>
    <property type="match status" value="1"/>
</dbReference>
<dbReference type="EMBL" id="JAGIOO010000001">
    <property type="protein sequence ID" value="MBP2478881.1"/>
    <property type="molecule type" value="Genomic_DNA"/>
</dbReference>
<organism evidence="3 4">
    <name type="scientific">Crossiella equi</name>
    <dbReference type="NCBI Taxonomy" id="130796"/>
    <lineage>
        <taxon>Bacteria</taxon>
        <taxon>Bacillati</taxon>
        <taxon>Actinomycetota</taxon>
        <taxon>Actinomycetes</taxon>
        <taxon>Pseudonocardiales</taxon>
        <taxon>Pseudonocardiaceae</taxon>
        <taxon>Crossiella</taxon>
    </lineage>
</organism>
<dbReference type="Gene3D" id="3.40.50.1820">
    <property type="entry name" value="alpha/beta hydrolase"/>
    <property type="match status" value="1"/>
</dbReference>
<dbReference type="PRINTS" id="PR00412">
    <property type="entry name" value="EPOXHYDRLASE"/>
</dbReference>
<evidence type="ECO:0000259" key="2">
    <source>
        <dbReference type="Pfam" id="PF00561"/>
    </source>
</evidence>
<dbReference type="Proteomes" id="UP001519363">
    <property type="component" value="Unassembled WGS sequence"/>
</dbReference>
<protein>
    <submittedName>
        <fullName evidence="3">Pimeloyl-ACP methyl ester carboxylesterase</fullName>
    </submittedName>
</protein>
<dbReference type="SUPFAM" id="SSF53474">
    <property type="entry name" value="alpha/beta-Hydrolases"/>
    <property type="match status" value="1"/>
</dbReference>